<comment type="caution">
    <text evidence="1">The sequence shown here is derived from an EMBL/GenBank/DDBJ whole genome shotgun (WGS) entry which is preliminary data.</text>
</comment>
<organism evidence="1 2">
    <name type="scientific">Trichosporon asahii var. asahii (strain ATCC 90039 / CBS 2479 / JCM 2466 / KCTC 7840 / NBRC 103889/ NCYC 2677 / UAMH 7654)</name>
    <name type="common">Yeast</name>
    <dbReference type="NCBI Taxonomy" id="1186058"/>
    <lineage>
        <taxon>Eukaryota</taxon>
        <taxon>Fungi</taxon>
        <taxon>Dikarya</taxon>
        <taxon>Basidiomycota</taxon>
        <taxon>Agaricomycotina</taxon>
        <taxon>Tremellomycetes</taxon>
        <taxon>Trichosporonales</taxon>
        <taxon>Trichosporonaceae</taxon>
        <taxon>Trichosporon</taxon>
    </lineage>
</organism>
<accession>J6EUJ2</accession>
<proteinExistence type="predicted"/>
<dbReference type="HOGENOM" id="CLU_137377_0_0_1"/>
<dbReference type="KEGG" id="tasa:A1Q1_04946"/>
<dbReference type="Proteomes" id="UP000002748">
    <property type="component" value="Unassembled WGS sequence"/>
</dbReference>
<dbReference type="AlphaFoldDB" id="J6EUJ2"/>
<dbReference type="GeneID" id="25988458"/>
<name>J6EUJ2_TRIAS</name>
<dbReference type="VEuPathDB" id="FungiDB:A1Q1_04946"/>
<dbReference type="EMBL" id="ALBS01000291">
    <property type="protein sequence ID" value="EJT46457.1"/>
    <property type="molecule type" value="Genomic_DNA"/>
</dbReference>
<reference evidence="1 2" key="1">
    <citation type="journal article" date="2012" name="Eukaryot. Cell">
        <title>Draft genome sequence of CBS 2479, the standard type strain of Trichosporon asahii.</title>
        <authorList>
            <person name="Yang R.Y."/>
            <person name="Li H.T."/>
            <person name="Zhu H."/>
            <person name="Zhou G.P."/>
            <person name="Wang M."/>
            <person name="Wang L."/>
        </authorList>
    </citation>
    <scope>NUCLEOTIDE SEQUENCE [LARGE SCALE GENOMIC DNA]</scope>
    <source>
        <strain evidence="2">ATCC 90039 / CBS 2479 / JCM 2466 / KCTC 7840 / NCYC 2677 / UAMH 7654</strain>
    </source>
</reference>
<evidence type="ECO:0000313" key="2">
    <source>
        <dbReference type="Proteomes" id="UP000002748"/>
    </source>
</evidence>
<gene>
    <name evidence="1" type="ORF">A1Q1_04946</name>
</gene>
<protein>
    <submittedName>
        <fullName evidence="1">Uncharacterized protein</fullName>
    </submittedName>
</protein>
<dbReference type="RefSeq" id="XP_014177228.1">
    <property type="nucleotide sequence ID" value="XM_014321753.1"/>
</dbReference>
<evidence type="ECO:0000313" key="1">
    <source>
        <dbReference type="EMBL" id="EJT46457.1"/>
    </source>
</evidence>
<dbReference type="OrthoDB" id="4521980at2759"/>
<sequence>MSGWAEFYRNKTLAYGAHAAKPSDWKCNPAPPPSLRADLRYQATYTDEQYAVLAHGFVPQDMDERWFVVLDNGWLNLYRSWSGSHIYGLHLARADGGGWTVDESWVTRNPEEYRPVAHGDDGMDFERDTVTSILKNYCFKQHEEWLKVKAEEEQKAKQVKKST</sequence>